<evidence type="ECO:0000313" key="1">
    <source>
        <dbReference type="EMBL" id="OGY92169.1"/>
    </source>
</evidence>
<reference evidence="1 2" key="1">
    <citation type="journal article" date="2016" name="Nat. Commun.">
        <title>Thousands of microbial genomes shed light on interconnected biogeochemical processes in an aquifer system.</title>
        <authorList>
            <person name="Anantharaman K."/>
            <person name="Brown C.T."/>
            <person name="Hug L.A."/>
            <person name="Sharon I."/>
            <person name="Castelle C.J."/>
            <person name="Probst A.J."/>
            <person name="Thomas B.C."/>
            <person name="Singh A."/>
            <person name="Wilkins M.J."/>
            <person name="Karaoz U."/>
            <person name="Brodie E.L."/>
            <person name="Williams K.H."/>
            <person name="Hubbard S.S."/>
            <person name="Banfield J.F."/>
        </authorList>
    </citation>
    <scope>NUCLEOTIDE SEQUENCE [LARGE SCALE GENOMIC DNA]</scope>
</reference>
<dbReference type="EMBL" id="MHKO01000027">
    <property type="protein sequence ID" value="OGY92169.1"/>
    <property type="molecule type" value="Genomic_DNA"/>
</dbReference>
<comment type="caution">
    <text evidence="1">The sequence shown here is derived from an EMBL/GenBank/DDBJ whole genome shotgun (WGS) entry which is preliminary data.</text>
</comment>
<proteinExistence type="predicted"/>
<organism evidence="1 2">
    <name type="scientific">Candidatus Komeilibacteria bacterium RIFCSPLOWO2_02_FULL_48_11</name>
    <dbReference type="NCBI Taxonomy" id="1798553"/>
    <lineage>
        <taxon>Bacteria</taxon>
        <taxon>Candidatus Komeiliibacteriota</taxon>
    </lineage>
</organism>
<dbReference type="AlphaFoldDB" id="A0A1G2BUB6"/>
<protein>
    <submittedName>
        <fullName evidence="1">Uncharacterized protein</fullName>
    </submittedName>
</protein>
<dbReference type="Proteomes" id="UP000178109">
    <property type="component" value="Unassembled WGS sequence"/>
</dbReference>
<sequence>MADKKLQKTVHPHCQSILRIVDRAKADSNASHDKRLAAAIIQSICKQHPDLDRDAIFKKLDAFLGAVKELRVEIRRQVRA</sequence>
<gene>
    <name evidence="1" type="ORF">A3H70_04810</name>
</gene>
<evidence type="ECO:0000313" key="2">
    <source>
        <dbReference type="Proteomes" id="UP000178109"/>
    </source>
</evidence>
<accession>A0A1G2BUB6</accession>
<name>A0A1G2BUB6_9BACT</name>